<reference evidence="2" key="2">
    <citation type="submission" date="2015-06" db="UniProtKB">
        <authorList>
            <consortium name="EnsemblPlants"/>
        </authorList>
    </citation>
    <scope>IDENTIFICATION</scope>
    <source>
        <strain evidence="2">DM1-3 516 R44</strain>
    </source>
</reference>
<evidence type="ECO:0000256" key="1">
    <source>
        <dbReference type="SAM" id="MobiDB-lite"/>
    </source>
</evidence>
<name>M1E0Q5_SOLTU</name>
<evidence type="ECO:0000313" key="3">
    <source>
        <dbReference type="Proteomes" id="UP000011115"/>
    </source>
</evidence>
<reference evidence="3" key="1">
    <citation type="journal article" date="2011" name="Nature">
        <title>Genome sequence and analysis of the tuber crop potato.</title>
        <authorList>
            <consortium name="The Potato Genome Sequencing Consortium"/>
        </authorList>
    </citation>
    <scope>NUCLEOTIDE SEQUENCE [LARGE SCALE GENOMIC DNA]</scope>
    <source>
        <strain evidence="3">cv. DM1-3 516 R44</strain>
    </source>
</reference>
<evidence type="ECO:0000313" key="2">
    <source>
        <dbReference type="EnsemblPlants" id="PGSC0003DMT400097479"/>
    </source>
</evidence>
<dbReference type="AlphaFoldDB" id="M1E0Q5"/>
<accession>M1E0Q5</accession>
<proteinExistence type="predicted"/>
<dbReference type="Gramene" id="PGSC0003DMT400097479">
    <property type="protein sequence ID" value="PGSC0003DMT400097479"/>
    <property type="gene ID" value="PGSC0003DMG400047050"/>
</dbReference>
<protein>
    <submittedName>
        <fullName evidence="2">Uncharacterized protein</fullName>
    </submittedName>
</protein>
<dbReference type="EnsemblPlants" id="PGSC0003DMT400097479">
    <property type="protein sequence ID" value="PGSC0003DMT400097479"/>
    <property type="gene ID" value="PGSC0003DMG400047050"/>
</dbReference>
<dbReference type="PaxDb" id="4113-PGSC0003DMT400097479"/>
<feature type="region of interest" description="Disordered" evidence="1">
    <location>
        <begin position="76"/>
        <end position="98"/>
    </location>
</feature>
<dbReference type="InParanoid" id="M1E0Q5"/>
<feature type="region of interest" description="Disordered" evidence="1">
    <location>
        <begin position="1"/>
        <end position="35"/>
    </location>
</feature>
<organism evidence="2 3">
    <name type="scientific">Solanum tuberosum</name>
    <name type="common">Potato</name>
    <dbReference type="NCBI Taxonomy" id="4113"/>
    <lineage>
        <taxon>Eukaryota</taxon>
        <taxon>Viridiplantae</taxon>
        <taxon>Streptophyta</taxon>
        <taxon>Embryophyta</taxon>
        <taxon>Tracheophyta</taxon>
        <taxon>Spermatophyta</taxon>
        <taxon>Magnoliopsida</taxon>
        <taxon>eudicotyledons</taxon>
        <taxon>Gunneridae</taxon>
        <taxon>Pentapetalae</taxon>
        <taxon>asterids</taxon>
        <taxon>lamiids</taxon>
        <taxon>Solanales</taxon>
        <taxon>Solanaceae</taxon>
        <taxon>Solanoideae</taxon>
        <taxon>Solaneae</taxon>
        <taxon>Solanum</taxon>
    </lineage>
</organism>
<sequence length="116" mass="12292">MCPSNLPSPQGPKASPRDLPRSVVKTTSRGHGGSVNASMPCPLKCLSGLHDHLYGPSREPRLVVVPVVFEAVPSSTLHNSHKAKGSSRTVVKTTGREGGREPWQCLVKGWAALAFG</sequence>
<keyword evidence="3" id="KW-1185">Reference proteome</keyword>
<dbReference type="HOGENOM" id="CLU_2101235_0_0_1"/>
<dbReference type="Proteomes" id="UP000011115">
    <property type="component" value="Unassembled WGS sequence"/>
</dbReference>